<keyword evidence="7" id="KW-0449">Lipoprotein</keyword>
<dbReference type="RefSeq" id="WP_139607565.1">
    <property type="nucleotide sequence ID" value="NZ_VDCQ01000101.1"/>
</dbReference>
<dbReference type="Proteomes" id="UP000307943">
    <property type="component" value="Unassembled WGS sequence"/>
</dbReference>
<evidence type="ECO:0000313" key="11">
    <source>
        <dbReference type="EMBL" id="TNJ57733.1"/>
    </source>
</evidence>
<keyword evidence="6" id="KW-0564">Palmitate</keyword>
<comment type="similarity">
    <text evidence="2">Belongs to the GerABKC lipoprotein family.</text>
</comment>
<evidence type="ECO:0000256" key="3">
    <source>
        <dbReference type="ARBA" id="ARBA00022544"/>
    </source>
</evidence>
<comment type="subcellular location">
    <subcellularLocation>
        <location evidence="1">Membrane</location>
        <topology evidence="1">Lipid-anchor</topology>
    </subcellularLocation>
</comment>
<dbReference type="AlphaFoldDB" id="A0A5C4SY94"/>
<proteinExistence type="inferred from homology"/>
<dbReference type="GO" id="GO:0016020">
    <property type="term" value="C:membrane"/>
    <property type="evidence" value="ECO:0007669"/>
    <property type="project" value="UniProtKB-SubCell"/>
</dbReference>
<dbReference type="InterPro" id="IPR038501">
    <property type="entry name" value="Spore_GerAC_C_sf"/>
</dbReference>
<dbReference type="Pfam" id="PF05504">
    <property type="entry name" value="Spore_GerAC"/>
    <property type="match status" value="1"/>
</dbReference>
<gene>
    <name evidence="11" type="ORF">FE784_38325</name>
</gene>
<feature type="domain" description="Spore germination GerAC-like C-terminal" evidence="9">
    <location>
        <begin position="222"/>
        <end position="387"/>
    </location>
</feature>
<keyword evidence="12" id="KW-1185">Reference proteome</keyword>
<evidence type="ECO:0000256" key="5">
    <source>
        <dbReference type="ARBA" id="ARBA00023136"/>
    </source>
</evidence>
<evidence type="ECO:0000259" key="9">
    <source>
        <dbReference type="Pfam" id="PF05504"/>
    </source>
</evidence>
<organism evidence="11 12">
    <name type="scientific">Paenibacillus hemerocallicola</name>
    <dbReference type="NCBI Taxonomy" id="1172614"/>
    <lineage>
        <taxon>Bacteria</taxon>
        <taxon>Bacillati</taxon>
        <taxon>Bacillota</taxon>
        <taxon>Bacilli</taxon>
        <taxon>Bacillales</taxon>
        <taxon>Paenibacillaceae</taxon>
        <taxon>Paenibacillus</taxon>
    </lineage>
</organism>
<dbReference type="PANTHER" id="PTHR35789:SF1">
    <property type="entry name" value="SPORE GERMINATION PROTEIN B3"/>
    <property type="match status" value="1"/>
</dbReference>
<accession>A0A5C4SY94</accession>
<evidence type="ECO:0000256" key="7">
    <source>
        <dbReference type="ARBA" id="ARBA00023288"/>
    </source>
</evidence>
<keyword evidence="4" id="KW-0732">Signal</keyword>
<feature type="region of interest" description="Disordered" evidence="8">
    <location>
        <begin position="61"/>
        <end position="81"/>
    </location>
</feature>
<dbReference type="InterPro" id="IPR008844">
    <property type="entry name" value="Spore_GerAC-like"/>
</dbReference>
<name>A0A5C4SY94_9BACL</name>
<evidence type="ECO:0000256" key="4">
    <source>
        <dbReference type="ARBA" id="ARBA00022729"/>
    </source>
</evidence>
<sequence length="404" mass="45111">MRQAARWVMMLFIGAGALFVTGCWDRSEVNDLAIILSAGIDQDNRNGVKLSVEVYIPKSGESGTTRDGMSPSGGGGRPTLVSSATGVSLSDAMSHLQERLSRKLYWGHNHVFVIGKKRAEAGLDDDLDFVLRYPEMRERANFYITEGTAIEVMRVMPQLERSTMEALRELSKTEVGSRVDLKQLLELMSRSPDQAFYLPYVLRGSEMTDSQYARNPDVPYFKGMAVLKKGKLVGTVDNETSLGVLWLTDRIRASTLVVYPISSGSISVSLSRSVTDAKPYIGPDGKWRLDLTVHYEGDVVQNTSGLDLMKPDQFTRIVEGANETIRGRMEAALKEVRTGMKADVLDFGEAFRRKYPKQWRTAKGEWEERFKEIEISLDVKADIIRPGSITGNIPELIRKDGGRE</sequence>
<dbReference type="PROSITE" id="PS51257">
    <property type="entry name" value="PROKAR_LIPOPROTEIN"/>
    <property type="match status" value="1"/>
</dbReference>
<keyword evidence="5" id="KW-0472">Membrane</keyword>
<feature type="domain" description="Spore germination protein N-terminal" evidence="10">
    <location>
        <begin position="25"/>
        <end position="201"/>
    </location>
</feature>
<reference evidence="11 12" key="1">
    <citation type="submission" date="2019-05" db="EMBL/GenBank/DDBJ databases">
        <title>We sequenced the genome of Paenibacillus hemerocallicola KCTC 33185 for further insight into its adaptation and study the phylogeny of Paenibacillus.</title>
        <authorList>
            <person name="Narsing Rao M.P."/>
        </authorList>
    </citation>
    <scope>NUCLEOTIDE SEQUENCE [LARGE SCALE GENOMIC DNA]</scope>
    <source>
        <strain evidence="11 12">KCTC 33185</strain>
    </source>
</reference>
<evidence type="ECO:0000256" key="1">
    <source>
        <dbReference type="ARBA" id="ARBA00004635"/>
    </source>
</evidence>
<dbReference type="GO" id="GO:0009847">
    <property type="term" value="P:spore germination"/>
    <property type="evidence" value="ECO:0007669"/>
    <property type="project" value="InterPro"/>
</dbReference>
<evidence type="ECO:0000256" key="2">
    <source>
        <dbReference type="ARBA" id="ARBA00007886"/>
    </source>
</evidence>
<dbReference type="PANTHER" id="PTHR35789">
    <property type="entry name" value="SPORE GERMINATION PROTEIN B3"/>
    <property type="match status" value="1"/>
</dbReference>
<evidence type="ECO:0000256" key="6">
    <source>
        <dbReference type="ARBA" id="ARBA00023139"/>
    </source>
</evidence>
<comment type="caution">
    <text evidence="11">The sequence shown here is derived from an EMBL/GenBank/DDBJ whole genome shotgun (WGS) entry which is preliminary data.</text>
</comment>
<protein>
    <submittedName>
        <fullName evidence="11">Ger(X)C family spore germination protein</fullName>
    </submittedName>
</protein>
<evidence type="ECO:0000313" key="12">
    <source>
        <dbReference type="Proteomes" id="UP000307943"/>
    </source>
</evidence>
<dbReference type="InterPro" id="IPR057336">
    <property type="entry name" value="GerAC_N"/>
</dbReference>
<evidence type="ECO:0000256" key="8">
    <source>
        <dbReference type="SAM" id="MobiDB-lite"/>
    </source>
</evidence>
<dbReference type="EMBL" id="VDCQ01000101">
    <property type="protein sequence ID" value="TNJ57733.1"/>
    <property type="molecule type" value="Genomic_DNA"/>
</dbReference>
<dbReference type="InterPro" id="IPR046953">
    <property type="entry name" value="Spore_GerAC-like_C"/>
</dbReference>
<keyword evidence="3" id="KW-0309">Germination</keyword>
<evidence type="ECO:0000259" key="10">
    <source>
        <dbReference type="Pfam" id="PF25198"/>
    </source>
</evidence>
<dbReference type="OrthoDB" id="9816067at2"/>
<dbReference type="NCBIfam" id="TIGR02887">
    <property type="entry name" value="spore_ger_x_C"/>
    <property type="match status" value="1"/>
</dbReference>
<dbReference type="Gene3D" id="3.30.300.210">
    <property type="entry name" value="Nutrient germinant receptor protein C, domain 3"/>
    <property type="match status" value="1"/>
</dbReference>
<dbReference type="Pfam" id="PF25198">
    <property type="entry name" value="Spore_GerAC_N"/>
    <property type="match status" value="1"/>
</dbReference>